<proteinExistence type="inferred from homology"/>
<evidence type="ECO:0000313" key="3">
    <source>
        <dbReference type="EMBL" id="NVD28984.1"/>
    </source>
</evidence>
<comment type="similarity">
    <text evidence="1">Belongs to the sodium:galactoside symporter (TC 2.A.2) family.</text>
</comment>
<feature type="transmembrane region" description="Helical" evidence="2">
    <location>
        <begin position="227"/>
        <end position="249"/>
    </location>
</feature>
<feature type="transmembrane region" description="Helical" evidence="2">
    <location>
        <begin position="149"/>
        <end position="165"/>
    </location>
</feature>
<organism evidence="3 4">
    <name type="scientific">Parasphingorhabdus flavimaris</name>
    <dbReference type="NCBI Taxonomy" id="266812"/>
    <lineage>
        <taxon>Bacteria</taxon>
        <taxon>Pseudomonadati</taxon>
        <taxon>Pseudomonadota</taxon>
        <taxon>Alphaproteobacteria</taxon>
        <taxon>Sphingomonadales</taxon>
        <taxon>Sphingomonadaceae</taxon>
        <taxon>Parasphingorhabdus</taxon>
    </lineage>
</organism>
<gene>
    <name evidence="3" type="ORF">HUO14_13865</name>
</gene>
<dbReference type="PANTHER" id="PTHR11328:SF24">
    <property type="entry name" value="MAJOR FACILITATOR SUPERFAMILY (MFS) PROFILE DOMAIN-CONTAINING PROTEIN"/>
    <property type="match status" value="1"/>
</dbReference>
<feature type="transmembrane region" description="Helical" evidence="2">
    <location>
        <begin position="314"/>
        <end position="334"/>
    </location>
</feature>
<keyword evidence="4" id="KW-1185">Reference proteome</keyword>
<keyword evidence="2" id="KW-1133">Transmembrane helix</keyword>
<protein>
    <submittedName>
        <fullName evidence="3">MFS transporter</fullName>
    </submittedName>
</protein>
<feature type="transmembrane region" description="Helical" evidence="2">
    <location>
        <begin position="287"/>
        <end position="308"/>
    </location>
</feature>
<dbReference type="InterPro" id="IPR036259">
    <property type="entry name" value="MFS_trans_sf"/>
</dbReference>
<dbReference type="PANTHER" id="PTHR11328">
    <property type="entry name" value="MAJOR FACILITATOR SUPERFAMILY DOMAIN-CONTAINING PROTEIN"/>
    <property type="match status" value="1"/>
</dbReference>
<comment type="caution">
    <text evidence="3">The sequence shown here is derived from an EMBL/GenBank/DDBJ whole genome shotgun (WGS) entry which is preliminary data.</text>
</comment>
<dbReference type="EMBL" id="JABWMH010000004">
    <property type="protein sequence ID" value="NVD28984.1"/>
    <property type="molecule type" value="Genomic_DNA"/>
</dbReference>
<dbReference type="Pfam" id="PF13347">
    <property type="entry name" value="MFS_2"/>
    <property type="match status" value="1"/>
</dbReference>
<dbReference type="InterPro" id="IPR039672">
    <property type="entry name" value="MFS_2"/>
</dbReference>
<evidence type="ECO:0000256" key="2">
    <source>
        <dbReference type="SAM" id="Phobius"/>
    </source>
</evidence>
<feature type="transmembrane region" description="Helical" evidence="2">
    <location>
        <begin position="76"/>
        <end position="93"/>
    </location>
</feature>
<feature type="transmembrane region" description="Helical" evidence="2">
    <location>
        <begin position="105"/>
        <end position="128"/>
    </location>
</feature>
<accession>A0ABX2N5M2</accession>
<reference evidence="3 4" key="1">
    <citation type="submission" date="2020-06" db="EMBL/GenBank/DDBJ databases">
        <authorList>
            <person name="Kim S.-J."/>
            <person name="Park S.-J."/>
        </authorList>
    </citation>
    <scope>NUCLEOTIDE SEQUENCE [LARGE SCALE GENOMIC DNA]</scope>
    <source>
        <strain evidence="3 4">SW-151</strain>
    </source>
</reference>
<name>A0ABX2N5M2_9SPHN</name>
<feature type="transmembrane region" description="Helical" evidence="2">
    <location>
        <begin position="394"/>
        <end position="413"/>
    </location>
</feature>
<keyword evidence="2" id="KW-0812">Transmembrane</keyword>
<dbReference type="SUPFAM" id="SSF103473">
    <property type="entry name" value="MFS general substrate transporter"/>
    <property type="match status" value="1"/>
</dbReference>
<sequence length="429" mass="45993">MIRRRERLSYASGDLGFNLVWQSIELYLLFFYIQILHLPLGVAAGIFLIGAAIDWLFDPVIGAVADRNADRYPMRLWVFLSGPLIAVALWLAFRSPPLEGMDLAIYATVTHVGLRFAYGCGNIPYAVLTARITDDPSEQLKLTGLRMQGAALGGLTAATIYALVSGGDTPFLVGALILGVLAQPCFLITWLGVRERVPPPPSSSLRAAQEIVHYFRLVGKSSGLRRLLVTIIVAGLSTTVTAKAILFLFDRDLQNPQWGYWAALMPSAALLITTPLWVALSSRIGLVTTLISAVLLHVAALVTLWIFYAQNLAVATVILAIAISATCGMSVMFWTMVPITIRNLETAPGGTGCAARVYAMSNVARKLGQALAPQFIALSLALTGGGDATLKGGAVLPGMILASLICGVTVVFYRPLRRAGNGLPRPMQS</sequence>
<feature type="transmembrane region" description="Helical" evidence="2">
    <location>
        <begin position="171"/>
        <end position="193"/>
    </location>
</feature>
<dbReference type="RefSeq" id="WP_176280426.1">
    <property type="nucleotide sequence ID" value="NZ_JABWMH010000004.1"/>
</dbReference>
<keyword evidence="2" id="KW-0472">Membrane</keyword>
<dbReference type="Proteomes" id="UP000652427">
    <property type="component" value="Unassembled WGS sequence"/>
</dbReference>
<feature type="transmembrane region" description="Helical" evidence="2">
    <location>
        <begin position="261"/>
        <end position="280"/>
    </location>
</feature>
<dbReference type="Gene3D" id="1.20.1250.20">
    <property type="entry name" value="MFS general substrate transporter like domains"/>
    <property type="match status" value="2"/>
</dbReference>
<evidence type="ECO:0000256" key="1">
    <source>
        <dbReference type="ARBA" id="ARBA00009617"/>
    </source>
</evidence>
<evidence type="ECO:0000313" key="4">
    <source>
        <dbReference type="Proteomes" id="UP000652427"/>
    </source>
</evidence>